<protein>
    <submittedName>
        <fullName evidence="4">Tyrosine-type recombinase/integrase</fullName>
    </submittedName>
</protein>
<sequence>MQLDTQALRPDDLSELMRQGRLRGIRIEEDPRIQEAMSRFRQEFLDSQDAYSPRTVMQLRSMWGQFDEWCIANELQSCPAELETVKRYLSLRAEDKHRNTLAMDNWAIGKIHRESGCPDPTIDTSVKKLLKALTRKKIIADEGIKQASPLRECYLDELEHRWSRSPLLADKRDIAILMVAYESMLRVSELARIKLCHLKVNPDRSAVLLIPRTKTNHSGEPDVTVLSRQAMRLVQDYFELAERRFDTSLDEPLFIGITRYGKCANSREPLRYSTFDRLYHRAWEVLDLESAGIQPFTCHSTRVGAAQDLATAEFNALQIQQSGRWANESMVLRYCRGIMAEDGAMAKFRNRRR</sequence>
<keyword evidence="1" id="KW-0238">DNA-binding</keyword>
<evidence type="ECO:0000313" key="5">
    <source>
        <dbReference type="Proteomes" id="UP000463871"/>
    </source>
</evidence>
<dbReference type="InterPro" id="IPR052925">
    <property type="entry name" value="Phage_Integrase-like_Recomb"/>
</dbReference>
<dbReference type="GO" id="GO:0006310">
    <property type="term" value="P:DNA recombination"/>
    <property type="evidence" value="ECO:0007669"/>
    <property type="project" value="UniProtKB-KW"/>
</dbReference>
<dbReference type="EMBL" id="CP047963">
    <property type="protein sequence ID" value="QHQ53730.1"/>
    <property type="molecule type" value="Genomic_DNA"/>
</dbReference>
<dbReference type="RefSeq" id="WP_161507983.1">
    <property type="nucleotide sequence ID" value="NZ_CAWPID010000002.1"/>
</dbReference>
<dbReference type="Pfam" id="PF00589">
    <property type="entry name" value="Phage_integrase"/>
    <property type="match status" value="1"/>
</dbReference>
<dbReference type="SUPFAM" id="SSF47823">
    <property type="entry name" value="lambda integrase-like, N-terminal domain"/>
    <property type="match status" value="1"/>
</dbReference>
<dbReference type="Gene3D" id="1.10.150.130">
    <property type="match status" value="1"/>
</dbReference>
<evidence type="ECO:0000259" key="3">
    <source>
        <dbReference type="PROSITE" id="PS51898"/>
    </source>
</evidence>
<geneLocation type="plasmid" evidence="5">
    <name>pmc64a</name>
</geneLocation>
<dbReference type="InterPro" id="IPR002104">
    <property type="entry name" value="Integrase_catalytic"/>
</dbReference>
<feature type="domain" description="Tyr recombinase" evidence="3">
    <location>
        <begin position="145"/>
        <end position="347"/>
    </location>
</feature>
<dbReference type="InterPro" id="IPR011010">
    <property type="entry name" value="DNA_brk_join_enz"/>
</dbReference>
<dbReference type="GO" id="GO:0015074">
    <property type="term" value="P:DNA integration"/>
    <property type="evidence" value="ECO:0007669"/>
    <property type="project" value="InterPro"/>
</dbReference>
<dbReference type="PANTHER" id="PTHR34605:SF3">
    <property type="entry name" value="P CELL-TYPE AGGLUTINATION PROTEIN MAP4-LIKE-RELATED"/>
    <property type="match status" value="1"/>
</dbReference>
<evidence type="ECO:0000256" key="1">
    <source>
        <dbReference type="ARBA" id="ARBA00023125"/>
    </source>
</evidence>
<dbReference type="InterPro" id="IPR010998">
    <property type="entry name" value="Integrase_recombinase_N"/>
</dbReference>
<dbReference type="SUPFAM" id="SSF56349">
    <property type="entry name" value="DNA breaking-rejoining enzymes"/>
    <property type="match status" value="1"/>
</dbReference>
<gene>
    <name evidence="4" type="ORF">GWI30_23140</name>
</gene>
<evidence type="ECO:0000256" key="2">
    <source>
        <dbReference type="ARBA" id="ARBA00023172"/>
    </source>
</evidence>
<dbReference type="Gene3D" id="1.10.443.10">
    <property type="entry name" value="Intergrase catalytic core"/>
    <property type="match status" value="1"/>
</dbReference>
<keyword evidence="4" id="KW-0614">Plasmid</keyword>
<organism evidence="4 5">
    <name type="scientific">Aeromonas media</name>
    <dbReference type="NCBI Taxonomy" id="651"/>
    <lineage>
        <taxon>Bacteria</taxon>
        <taxon>Pseudomonadati</taxon>
        <taxon>Pseudomonadota</taxon>
        <taxon>Gammaproteobacteria</taxon>
        <taxon>Aeromonadales</taxon>
        <taxon>Aeromonadaceae</taxon>
        <taxon>Aeromonas</taxon>
    </lineage>
</organism>
<reference evidence="4 5" key="1">
    <citation type="submission" date="2020-01" db="EMBL/GenBank/DDBJ databases">
        <title>Complete genome of Aeromonas media MC64.</title>
        <authorList>
            <person name="Cao G."/>
            <person name="Fu J."/>
            <person name="Zhong C."/>
        </authorList>
    </citation>
    <scope>NUCLEOTIDE SEQUENCE [LARGE SCALE GENOMIC DNA]</scope>
    <source>
        <strain evidence="4 5">MC64</strain>
        <plasmid evidence="5">pmc64a</plasmid>
    </source>
</reference>
<dbReference type="AlphaFoldDB" id="A0AAE6VQ80"/>
<dbReference type="Proteomes" id="UP000463871">
    <property type="component" value="Plasmid pMC64A"/>
</dbReference>
<dbReference type="GO" id="GO:0003677">
    <property type="term" value="F:DNA binding"/>
    <property type="evidence" value="ECO:0007669"/>
    <property type="project" value="UniProtKB-KW"/>
</dbReference>
<dbReference type="PROSITE" id="PS51898">
    <property type="entry name" value="TYR_RECOMBINASE"/>
    <property type="match status" value="1"/>
</dbReference>
<evidence type="ECO:0000313" key="4">
    <source>
        <dbReference type="EMBL" id="QHQ53730.1"/>
    </source>
</evidence>
<proteinExistence type="predicted"/>
<name>A0AAE6VQ80_AERME</name>
<dbReference type="InterPro" id="IPR013762">
    <property type="entry name" value="Integrase-like_cat_sf"/>
</dbReference>
<dbReference type="PANTHER" id="PTHR34605">
    <property type="entry name" value="PHAGE_INTEGRASE DOMAIN-CONTAINING PROTEIN"/>
    <property type="match status" value="1"/>
</dbReference>
<keyword evidence="2" id="KW-0233">DNA recombination</keyword>
<accession>A0AAE6VQ80</accession>